<dbReference type="EMBL" id="JAHMHQ010000010">
    <property type="protein sequence ID" value="KAK1636923.1"/>
    <property type="molecule type" value="Genomic_DNA"/>
</dbReference>
<dbReference type="Proteomes" id="UP001243989">
    <property type="component" value="Unassembled WGS sequence"/>
</dbReference>
<dbReference type="GeneID" id="85475305"/>
<sequence length="66" mass="7280">MWREFIRNHDKVPKSTLEEVEKHFSTESGIVVTTTGDELANNAEASIVKVGGNGIGERPLERDGNI</sequence>
<dbReference type="AlphaFoldDB" id="A0AAJ0EFG3"/>
<name>A0AAJ0EFG3_9PEZI</name>
<proteinExistence type="predicted"/>
<dbReference type="RefSeq" id="XP_060445530.1">
    <property type="nucleotide sequence ID" value="XM_060590443.1"/>
</dbReference>
<keyword evidence="2" id="KW-1185">Reference proteome</keyword>
<protein>
    <submittedName>
        <fullName evidence="1">Uncharacterized protein</fullName>
    </submittedName>
</protein>
<gene>
    <name evidence="1" type="ORF">BDP81DRAFT_428647</name>
</gene>
<evidence type="ECO:0000313" key="1">
    <source>
        <dbReference type="EMBL" id="KAK1636923.1"/>
    </source>
</evidence>
<organism evidence="1 2">
    <name type="scientific">Colletotrichum phormii</name>
    <dbReference type="NCBI Taxonomy" id="359342"/>
    <lineage>
        <taxon>Eukaryota</taxon>
        <taxon>Fungi</taxon>
        <taxon>Dikarya</taxon>
        <taxon>Ascomycota</taxon>
        <taxon>Pezizomycotina</taxon>
        <taxon>Sordariomycetes</taxon>
        <taxon>Hypocreomycetidae</taxon>
        <taxon>Glomerellales</taxon>
        <taxon>Glomerellaceae</taxon>
        <taxon>Colletotrichum</taxon>
        <taxon>Colletotrichum acutatum species complex</taxon>
    </lineage>
</organism>
<comment type="caution">
    <text evidence="1">The sequence shown here is derived from an EMBL/GenBank/DDBJ whole genome shotgun (WGS) entry which is preliminary data.</text>
</comment>
<reference evidence="1" key="1">
    <citation type="submission" date="2021-06" db="EMBL/GenBank/DDBJ databases">
        <title>Comparative genomics, transcriptomics and evolutionary studies reveal genomic signatures of adaptation to plant cell wall in hemibiotrophic fungi.</title>
        <authorList>
            <consortium name="DOE Joint Genome Institute"/>
            <person name="Baroncelli R."/>
            <person name="Diaz J.F."/>
            <person name="Benocci T."/>
            <person name="Peng M."/>
            <person name="Battaglia E."/>
            <person name="Haridas S."/>
            <person name="Andreopoulos W."/>
            <person name="Labutti K."/>
            <person name="Pangilinan J."/>
            <person name="Floch G.L."/>
            <person name="Makela M.R."/>
            <person name="Henrissat B."/>
            <person name="Grigoriev I.V."/>
            <person name="Crouch J.A."/>
            <person name="De Vries R.P."/>
            <person name="Sukno S.A."/>
            <person name="Thon M.R."/>
        </authorList>
    </citation>
    <scope>NUCLEOTIDE SEQUENCE</scope>
    <source>
        <strain evidence="1">CBS 102054</strain>
    </source>
</reference>
<accession>A0AAJ0EFG3</accession>
<evidence type="ECO:0000313" key="2">
    <source>
        <dbReference type="Proteomes" id="UP001243989"/>
    </source>
</evidence>